<organism evidence="1 2">
    <name type="scientific">Neglectibacter timonensis</name>
    <dbReference type="NCBI Taxonomy" id="1776382"/>
    <lineage>
        <taxon>Bacteria</taxon>
        <taxon>Bacillati</taxon>
        <taxon>Bacillota</taxon>
        <taxon>Clostridia</taxon>
        <taxon>Eubacteriales</taxon>
        <taxon>Oscillospiraceae</taxon>
        <taxon>Neglectibacter</taxon>
    </lineage>
</organism>
<reference evidence="1 2" key="1">
    <citation type="submission" date="2022-06" db="EMBL/GenBank/DDBJ databases">
        <title>Isolation of gut microbiota from human fecal samples.</title>
        <authorList>
            <person name="Pamer E.G."/>
            <person name="Barat B."/>
            <person name="Waligurski E."/>
            <person name="Medina S."/>
            <person name="Paddock L."/>
            <person name="Mostad J."/>
        </authorList>
    </citation>
    <scope>NUCLEOTIDE SEQUENCE [LARGE SCALE GENOMIC DNA]</scope>
    <source>
        <strain evidence="1 2">DFI.9.73</strain>
    </source>
</reference>
<dbReference type="GeneID" id="90532496"/>
<proteinExistence type="predicted"/>
<protein>
    <submittedName>
        <fullName evidence="1">DUF5685 family protein</fullName>
    </submittedName>
</protein>
<dbReference type="RefSeq" id="WP_066864068.1">
    <property type="nucleotide sequence ID" value="NZ_CABKVV010000013.1"/>
</dbReference>
<gene>
    <name evidence="1" type="ORF">NE695_11505</name>
</gene>
<keyword evidence="2" id="KW-1185">Reference proteome</keyword>
<comment type="caution">
    <text evidence="1">The sequence shown here is derived from an EMBL/GenBank/DDBJ whole genome shotgun (WGS) entry which is preliminary data.</text>
</comment>
<dbReference type="Pfam" id="PF18937">
    <property type="entry name" value="DUF5685"/>
    <property type="match status" value="1"/>
</dbReference>
<accession>A0ABT1S0T1</accession>
<evidence type="ECO:0000313" key="2">
    <source>
        <dbReference type="Proteomes" id="UP001524473"/>
    </source>
</evidence>
<dbReference type="InterPro" id="IPR043740">
    <property type="entry name" value="DUF5685"/>
</dbReference>
<sequence>MFGYVRPYKSELLVREYEQYKSVYCELCRELGKSYGWTARFTLSYDCTFYALLSLAVTEAKVTLHQGRCTVNPMKKCSFIESGGEDYKKAAALSVLLTYHKLRDNVADENFWKSLGCRMALPLLSRKARKAAQRYPLLGEAAQQAVEEQKRAEDTGAGVDQCAEPTAVMLSTLFQELGGCDRTLSVPLERFGYFLGRWIYLMDAADDLEDDLQEGAFNPFVSRFGLSDKKELTEEERTGVCEACNQALNATVSQMLPPLNLLTLQNFGSIIENVVEKGIPEMQREILFLHVNRKKREKSWKIKQ</sequence>
<evidence type="ECO:0000313" key="1">
    <source>
        <dbReference type="EMBL" id="MCQ4840535.1"/>
    </source>
</evidence>
<name>A0ABT1S0T1_9FIRM</name>
<dbReference type="Proteomes" id="UP001524473">
    <property type="component" value="Unassembled WGS sequence"/>
</dbReference>
<dbReference type="EMBL" id="JANFZH010000025">
    <property type="protein sequence ID" value="MCQ4840535.1"/>
    <property type="molecule type" value="Genomic_DNA"/>
</dbReference>